<organism evidence="1 2">
    <name type="scientific">Ensete ventricosum</name>
    <name type="common">Abyssinian banana</name>
    <name type="synonym">Musa ensete</name>
    <dbReference type="NCBI Taxonomy" id="4639"/>
    <lineage>
        <taxon>Eukaryota</taxon>
        <taxon>Viridiplantae</taxon>
        <taxon>Streptophyta</taxon>
        <taxon>Embryophyta</taxon>
        <taxon>Tracheophyta</taxon>
        <taxon>Spermatophyta</taxon>
        <taxon>Magnoliopsida</taxon>
        <taxon>Liliopsida</taxon>
        <taxon>Zingiberales</taxon>
        <taxon>Musaceae</taxon>
        <taxon>Ensete</taxon>
    </lineage>
</organism>
<protein>
    <submittedName>
        <fullName evidence="1">Uncharacterized protein</fullName>
    </submittedName>
</protein>
<feature type="non-terminal residue" evidence="1">
    <location>
        <position position="1"/>
    </location>
</feature>
<dbReference type="Proteomes" id="UP000287651">
    <property type="component" value="Unassembled WGS sequence"/>
</dbReference>
<gene>
    <name evidence="1" type="ORF">B296_00056947</name>
</gene>
<dbReference type="AlphaFoldDB" id="A0A426WWX5"/>
<accession>A0A426WWX5</accession>
<reference evidence="1 2" key="1">
    <citation type="journal article" date="2014" name="Agronomy (Basel)">
        <title>A Draft Genome Sequence for Ensete ventricosum, the Drought-Tolerant Tree Against Hunger.</title>
        <authorList>
            <person name="Harrison J."/>
            <person name="Moore K.A."/>
            <person name="Paszkiewicz K."/>
            <person name="Jones T."/>
            <person name="Grant M."/>
            <person name="Ambacheew D."/>
            <person name="Muzemil S."/>
            <person name="Studholme D.J."/>
        </authorList>
    </citation>
    <scope>NUCLEOTIDE SEQUENCE [LARGE SCALE GENOMIC DNA]</scope>
</reference>
<evidence type="ECO:0000313" key="2">
    <source>
        <dbReference type="Proteomes" id="UP000287651"/>
    </source>
</evidence>
<name>A0A426WWX5_ENSVE</name>
<dbReference type="EMBL" id="AMZH03036046">
    <property type="protein sequence ID" value="RRT31776.1"/>
    <property type="molecule type" value="Genomic_DNA"/>
</dbReference>
<sequence length="87" mass="9329">ALTPLTPFTSLSPSLLPLRRRRLPLPVGSHPNKGRPPLRPTLPPLLEAGLVAGDQASSSLAVSIQWISAVKLLQYDLETLAKREGGE</sequence>
<evidence type="ECO:0000313" key="1">
    <source>
        <dbReference type="EMBL" id="RRT31776.1"/>
    </source>
</evidence>
<proteinExistence type="predicted"/>
<comment type="caution">
    <text evidence="1">The sequence shown here is derived from an EMBL/GenBank/DDBJ whole genome shotgun (WGS) entry which is preliminary data.</text>
</comment>